<name>A0ABU4JWC7_9CLOT</name>
<comment type="caution">
    <text evidence="1">The sequence shown here is derived from an EMBL/GenBank/DDBJ whole genome shotgun (WGS) entry which is preliminary data.</text>
</comment>
<dbReference type="Pfam" id="PF10764">
    <property type="entry name" value="Gin"/>
    <property type="match status" value="1"/>
</dbReference>
<sequence>MKKQGCIICGKPLNNGIMIYGRGICRCCEGRMINVNEETDFYIYYKECIKKAIVQAVIRGEEISCQNYRF</sequence>
<keyword evidence="2" id="KW-1185">Reference proteome</keyword>
<dbReference type="RefSeq" id="WP_261670391.1">
    <property type="nucleotide sequence ID" value="NZ_JARUJP010000020.1"/>
</dbReference>
<organism evidence="1 2">
    <name type="scientific">Clostridium tanneri</name>
    <dbReference type="NCBI Taxonomy" id="3037988"/>
    <lineage>
        <taxon>Bacteria</taxon>
        <taxon>Bacillati</taxon>
        <taxon>Bacillota</taxon>
        <taxon>Clostridia</taxon>
        <taxon>Eubacteriales</taxon>
        <taxon>Clostridiaceae</taxon>
        <taxon>Clostridium</taxon>
    </lineage>
</organism>
<gene>
    <name evidence="1" type="ORF">P8V03_14760</name>
</gene>
<dbReference type="InterPro" id="IPR019700">
    <property type="entry name" value="Sigma-G_inhibitor_Gin"/>
</dbReference>
<dbReference type="EMBL" id="JARUJP010000020">
    <property type="protein sequence ID" value="MDW8802407.1"/>
    <property type="molecule type" value="Genomic_DNA"/>
</dbReference>
<evidence type="ECO:0000313" key="2">
    <source>
        <dbReference type="Proteomes" id="UP001281656"/>
    </source>
</evidence>
<evidence type="ECO:0000313" key="1">
    <source>
        <dbReference type="EMBL" id="MDW8802407.1"/>
    </source>
</evidence>
<accession>A0ABU4JWC7</accession>
<dbReference type="Proteomes" id="UP001281656">
    <property type="component" value="Unassembled WGS sequence"/>
</dbReference>
<proteinExistence type="predicted"/>
<protein>
    <submittedName>
        <fullName evidence="1">Sigma factor G inhibitor Gin</fullName>
    </submittedName>
</protein>
<reference evidence="1 2" key="1">
    <citation type="submission" date="2023-04" db="EMBL/GenBank/DDBJ databases">
        <title>Clostridium tannerae sp. nov., isolated from the fecal material of an alpaca.</title>
        <authorList>
            <person name="Miller S."/>
            <person name="Hendry M."/>
            <person name="King J."/>
            <person name="Sankaranarayanan K."/>
            <person name="Lawson P.A."/>
        </authorList>
    </citation>
    <scope>NUCLEOTIDE SEQUENCE [LARGE SCALE GENOMIC DNA]</scope>
    <source>
        <strain evidence="1 2">A1-XYC3</strain>
    </source>
</reference>